<comment type="caution">
    <text evidence="2">The sequence shown here is derived from an EMBL/GenBank/DDBJ whole genome shotgun (WGS) entry which is preliminary data.</text>
</comment>
<dbReference type="Proteomes" id="UP000037923">
    <property type="component" value="Unassembled WGS sequence"/>
</dbReference>
<feature type="transmembrane region" description="Helical" evidence="1">
    <location>
        <begin position="589"/>
        <end position="612"/>
    </location>
</feature>
<dbReference type="EMBL" id="LGTL01000032">
    <property type="protein sequence ID" value="KPA73833.1"/>
    <property type="molecule type" value="Genomic_DNA"/>
</dbReference>
<evidence type="ECO:0000256" key="1">
    <source>
        <dbReference type="SAM" id="Phobius"/>
    </source>
</evidence>
<dbReference type="RefSeq" id="XP_015652272.1">
    <property type="nucleotide sequence ID" value="XM_015808952.1"/>
</dbReference>
<name>A0A0M9FQC5_LEPPY</name>
<dbReference type="OMA" id="PLCAPCM"/>
<sequence>MSSRAAYAHVVERLINRARNDPADLTATEEEAATAARPQLREARVPAVAERLQSTLAEDAASRLIIHDDKPIENVPTMTAPELKLIGRCVSFGMKQTINGVSSLFYYTGLVSAVTATAVTLMYVNRYTEADFKAYREREKRASTAGGVHVSHEFPDKDCRAAALILTGAELLAADHRSSERDAEVSRFPYSLSEVLEGAFGAPPRSSTDPRGSVCPAVRMLTGADLQRLAAHHCRSEPENRERSEEVATAATTAAAMTKSPHCAGALTFRTCSDSLGPLPCVTLLRRGLHDVAFGRSPDSVFYSLLQDPSKKLMDMQYLRMFLRRYLVHTSEGNNPEQISLFTYLREVAGCSDLGHERARQLVREEVVDLMKHDRGIAKEKKRLRSREERREATLRDYRAPSSLFADTGFLYLTGLPQGTLLAAATMFFFTFVFACSYVLPVVIAGDGLIQFFFEELNNVFLSALLMWVVTSIAMFLHALVMRVPSLANSPLLIVRGLTSVGSAVYAVLCAVFITHCTTNDYLLNRMRLSDPGDLCSFYEQNMCSGFFVGCGDGSRGDPLCAPCMPVSYPDSSCYSAITDQLQRVMIPLFLFAIVIFLSALHSLFLVLRLFLVARTTSLTAFA</sequence>
<dbReference type="GeneID" id="26909760"/>
<evidence type="ECO:0000313" key="3">
    <source>
        <dbReference type="Proteomes" id="UP000037923"/>
    </source>
</evidence>
<protein>
    <submittedName>
        <fullName evidence="2">Uncharacterized protein</fullName>
    </submittedName>
</protein>
<reference evidence="2 3" key="1">
    <citation type="submission" date="2015-07" db="EMBL/GenBank/DDBJ databases">
        <title>High-quality genome of monoxenous trypanosomatid Leptomonas pyrrhocoris.</title>
        <authorList>
            <person name="Flegontov P."/>
            <person name="Butenko A."/>
            <person name="Firsov S."/>
            <person name="Vlcek C."/>
            <person name="Logacheva M.D."/>
            <person name="Field M."/>
            <person name="Filatov D."/>
            <person name="Flegontova O."/>
            <person name="Gerasimov E."/>
            <person name="Jackson A.P."/>
            <person name="Kelly S."/>
            <person name="Opperdoes F."/>
            <person name="O'Reilly A."/>
            <person name="Votypka J."/>
            <person name="Yurchenko V."/>
            <person name="Lukes J."/>
        </authorList>
    </citation>
    <scope>NUCLEOTIDE SEQUENCE [LARGE SCALE GENOMIC DNA]</scope>
    <source>
        <strain evidence="2">H10</strain>
    </source>
</reference>
<accession>A0A0M9FQC5</accession>
<dbReference type="OrthoDB" id="265961at2759"/>
<feature type="transmembrane region" description="Helical" evidence="1">
    <location>
        <begin position="104"/>
        <end position="124"/>
    </location>
</feature>
<dbReference type="VEuPathDB" id="TriTrypDB:LpyrH10_32_0100"/>
<keyword evidence="1" id="KW-1133">Transmembrane helix</keyword>
<feature type="transmembrane region" description="Helical" evidence="1">
    <location>
        <begin position="460"/>
        <end position="481"/>
    </location>
</feature>
<evidence type="ECO:0000313" key="2">
    <source>
        <dbReference type="EMBL" id="KPA73833.1"/>
    </source>
</evidence>
<feature type="transmembrane region" description="Helical" evidence="1">
    <location>
        <begin position="493"/>
        <end position="514"/>
    </location>
</feature>
<gene>
    <name evidence="2" type="ORF">ABB37_09477</name>
</gene>
<dbReference type="AlphaFoldDB" id="A0A0M9FQC5"/>
<keyword evidence="3" id="KW-1185">Reference proteome</keyword>
<keyword evidence="1" id="KW-0812">Transmembrane</keyword>
<keyword evidence="1" id="KW-0472">Membrane</keyword>
<proteinExistence type="predicted"/>
<organism evidence="2 3">
    <name type="scientific">Leptomonas pyrrhocoris</name>
    <name type="common">Firebug parasite</name>
    <dbReference type="NCBI Taxonomy" id="157538"/>
    <lineage>
        <taxon>Eukaryota</taxon>
        <taxon>Discoba</taxon>
        <taxon>Euglenozoa</taxon>
        <taxon>Kinetoplastea</taxon>
        <taxon>Metakinetoplastina</taxon>
        <taxon>Trypanosomatida</taxon>
        <taxon>Trypanosomatidae</taxon>
        <taxon>Leishmaniinae</taxon>
        <taxon>Leptomonas</taxon>
    </lineage>
</organism>